<proteinExistence type="predicted"/>
<dbReference type="InterPro" id="IPR036641">
    <property type="entry name" value="HPT_dom_sf"/>
</dbReference>
<dbReference type="Gene3D" id="1.20.120.160">
    <property type="entry name" value="HPT domain"/>
    <property type="match status" value="1"/>
</dbReference>
<evidence type="ECO:0000256" key="6">
    <source>
        <dbReference type="ARBA" id="ARBA00023012"/>
    </source>
</evidence>
<dbReference type="SUPFAM" id="SSF52172">
    <property type="entry name" value="CheY-like"/>
    <property type="match status" value="1"/>
</dbReference>
<dbReference type="STRING" id="324602.Caur_0851"/>
<dbReference type="GO" id="GO:0000160">
    <property type="term" value="P:phosphorelay signal transduction system"/>
    <property type="evidence" value="ECO:0000318"/>
    <property type="project" value="GO_Central"/>
</dbReference>
<dbReference type="Pfam" id="PF01627">
    <property type="entry name" value="Hpt"/>
    <property type="match status" value="1"/>
</dbReference>
<dbReference type="PROSITE" id="PS50109">
    <property type="entry name" value="HIS_KIN"/>
    <property type="match status" value="1"/>
</dbReference>
<organism evidence="14 15">
    <name type="scientific">Chloroflexus aurantiacus (strain ATCC 29366 / DSM 635 / J-10-fl)</name>
    <dbReference type="NCBI Taxonomy" id="324602"/>
    <lineage>
        <taxon>Bacteria</taxon>
        <taxon>Bacillati</taxon>
        <taxon>Chloroflexota</taxon>
        <taxon>Chloroflexia</taxon>
        <taxon>Chloroflexales</taxon>
        <taxon>Chloroflexineae</taxon>
        <taxon>Chloroflexaceae</taxon>
        <taxon>Chloroflexus</taxon>
    </lineage>
</organism>
<dbReference type="PRINTS" id="PR00344">
    <property type="entry name" value="BCTRLSENSOR"/>
</dbReference>
<dbReference type="RefSeq" id="WP_012256740.1">
    <property type="nucleotide sequence ID" value="NC_010175.1"/>
</dbReference>
<keyword evidence="3 8" id="KW-0597">Phosphoprotein</keyword>
<dbReference type="InterPro" id="IPR004358">
    <property type="entry name" value="Sig_transdc_His_kin-like_C"/>
</dbReference>
<evidence type="ECO:0000259" key="13">
    <source>
        <dbReference type="PROSITE" id="PS50894"/>
    </source>
</evidence>
<dbReference type="InterPro" id="IPR001789">
    <property type="entry name" value="Sig_transdc_resp-reg_receiver"/>
</dbReference>
<evidence type="ECO:0000256" key="4">
    <source>
        <dbReference type="ARBA" id="ARBA00022679"/>
    </source>
</evidence>
<dbReference type="GO" id="GO:0050920">
    <property type="term" value="P:regulation of chemotaxis"/>
    <property type="evidence" value="ECO:0000318"/>
    <property type="project" value="GO_Central"/>
</dbReference>
<evidence type="ECO:0000256" key="2">
    <source>
        <dbReference type="ARBA" id="ARBA00012438"/>
    </source>
</evidence>
<dbReference type="GO" id="GO:0006935">
    <property type="term" value="P:chemotaxis"/>
    <property type="evidence" value="ECO:0007669"/>
    <property type="project" value="InterPro"/>
</dbReference>
<dbReference type="KEGG" id="cau:Caur_0851"/>
<evidence type="ECO:0000259" key="11">
    <source>
        <dbReference type="PROSITE" id="PS50110"/>
    </source>
</evidence>
<dbReference type="EMBL" id="CP000909">
    <property type="protein sequence ID" value="ABY34084.1"/>
    <property type="molecule type" value="Genomic_DNA"/>
</dbReference>
<keyword evidence="4" id="KW-0808">Transferase</keyword>
<evidence type="ECO:0000256" key="9">
    <source>
        <dbReference type="SAM" id="MobiDB-lite"/>
    </source>
</evidence>
<dbReference type="Proteomes" id="UP000002008">
    <property type="component" value="Chromosome"/>
</dbReference>
<dbReference type="InterPro" id="IPR036890">
    <property type="entry name" value="HATPase_C_sf"/>
</dbReference>
<evidence type="ECO:0000256" key="7">
    <source>
        <dbReference type="PROSITE-ProRule" id="PRU00110"/>
    </source>
</evidence>
<dbReference type="eggNOG" id="COG0643">
    <property type="taxonomic scope" value="Bacteria"/>
</dbReference>
<sequence length="753" mass="82624">MLSDDDIQAQVLAVFRAEQAEHRQTIIDILLDLERTPDHPRRRDLVDHLFRAAHSLKGGARAAGVKSVEQIAHHIEHIFAALRQNQLTLTADICDVIYQALDVIGALMEQAVPGQIDDQDALDDLLAHLMAIGQNMRDGDATSLSPSSFTPEDHTRQSAPSLAAETSVRVDVAVLDNLMSEMGELLTSTLRTRQLARDLQELARLPERWQRAWRRTAPFLRHGSSLHANGQLIPQSQQQIVIDMLRQANDVISALGTRLSQLAYQARDNHDLLADISTRMQAQVQRTRMSPLSRIVGSLRLHVRDLARSAGKEVTFVVEDSGAEADRQVLDQVYEICLHLLRNAVDHGIEPPEVRKARGKPPTGLIRLTANASSDRLNLVISDDGAGIDREDIKRHALQLGLLSQHDSEHADDAMVLDLIFTPGFSTKSHVSELSGRGVGLDVVRTTVERMGGSVTVMSVPGQGTTFTLALPLTLMRTRGLLMYVNNQVFALPVDSLRRVVQVNRTQLHTLEGRPVVLVDGRPLQLISMARLIGFSSETVIDFPGPKPALLIGSNERQIACIVDSIGEEIDLVVHRLPPPLQRVRFVSGAAILADGSVAPILDAVDLLRAALTVEHAVMLPTANPTPAHSPTILVVDDSITTRTLEKNILEAAGYRVVLATDGQEALERLHNLQNQGGCQLVLSDIDMPRLNGFDLTRQIRTDPAFRHLPVVLVTSLDSPADRERGLAAGADAYIVKRAFDQQALLETIARLL</sequence>
<dbReference type="InterPro" id="IPR002545">
    <property type="entry name" value="CheW-lke_dom"/>
</dbReference>
<feature type="modified residue" description="4-aspartylphosphate" evidence="8">
    <location>
        <position position="685"/>
    </location>
</feature>
<dbReference type="Gene3D" id="3.40.50.2300">
    <property type="match status" value="1"/>
</dbReference>
<evidence type="ECO:0000259" key="10">
    <source>
        <dbReference type="PROSITE" id="PS50109"/>
    </source>
</evidence>
<dbReference type="EC" id="2.7.13.3" evidence="2"/>
<dbReference type="InterPro" id="IPR051315">
    <property type="entry name" value="Bact_Chemotaxis_CheA"/>
</dbReference>
<dbReference type="PANTHER" id="PTHR43395:SF1">
    <property type="entry name" value="CHEMOTAXIS PROTEIN CHEA"/>
    <property type="match status" value="1"/>
</dbReference>
<accession>A9WGY9</accession>
<dbReference type="GO" id="GO:0000155">
    <property type="term" value="F:phosphorelay sensor kinase activity"/>
    <property type="evidence" value="ECO:0000318"/>
    <property type="project" value="GO_Central"/>
</dbReference>
<dbReference type="PROSITE" id="PS50110">
    <property type="entry name" value="RESPONSE_REGULATORY"/>
    <property type="match status" value="1"/>
</dbReference>
<dbReference type="AlphaFoldDB" id="A9WGY9"/>
<dbReference type="eggNOG" id="COG0784">
    <property type="taxonomic scope" value="Bacteria"/>
</dbReference>
<comment type="catalytic activity">
    <reaction evidence="1">
        <text>ATP + protein L-histidine = ADP + protein N-phospho-L-histidine.</text>
        <dbReference type="EC" id="2.7.13.3"/>
    </reaction>
</comment>
<dbReference type="PROSITE" id="PS50851">
    <property type="entry name" value="CHEW"/>
    <property type="match status" value="1"/>
</dbReference>
<keyword evidence="15" id="KW-1185">Reference proteome</keyword>
<evidence type="ECO:0000256" key="5">
    <source>
        <dbReference type="ARBA" id="ARBA00022777"/>
    </source>
</evidence>
<name>A9WGY9_CHLAA</name>
<feature type="region of interest" description="Disordered" evidence="9">
    <location>
        <begin position="137"/>
        <end position="162"/>
    </location>
</feature>
<keyword evidence="5" id="KW-0418">Kinase</keyword>
<feature type="domain" description="HPt" evidence="13">
    <location>
        <begin position="4"/>
        <end position="111"/>
    </location>
</feature>
<dbReference type="InterPro" id="IPR011006">
    <property type="entry name" value="CheY-like_superfamily"/>
</dbReference>
<dbReference type="PATRIC" id="fig|324602.8.peg.976"/>
<feature type="domain" description="CheW-like" evidence="12">
    <location>
        <begin position="477"/>
        <end position="613"/>
    </location>
</feature>
<evidence type="ECO:0000256" key="3">
    <source>
        <dbReference type="ARBA" id="ARBA00022553"/>
    </source>
</evidence>
<dbReference type="Gene3D" id="2.30.30.40">
    <property type="entry name" value="SH3 Domains"/>
    <property type="match status" value="1"/>
</dbReference>
<dbReference type="FunCoup" id="A9WGY9">
    <property type="interactions" value="157"/>
</dbReference>
<dbReference type="Pfam" id="PF01584">
    <property type="entry name" value="CheW"/>
    <property type="match status" value="1"/>
</dbReference>
<dbReference type="InterPro" id="IPR005467">
    <property type="entry name" value="His_kinase_dom"/>
</dbReference>
<dbReference type="SUPFAM" id="SSF55874">
    <property type="entry name" value="ATPase domain of HSP90 chaperone/DNA topoisomerase II/histidine kinase"/>
    <property type="match status" value="1"/>
</dbReference>
<feature type="domain" description="Response regulatory" evidence="11">
    <location>
        <begin position="632"/>
        <end position="752"/>
    </location>
</feature>
<evidence type="ECO:0000313" key="14">
    <source>
        <dbReference type="EMBL" id="ABY34084.1"/>
    </source>
</evidence>
<protein>
    <recommendedName>
        <fullName evidence="2">histidine kinase</fullName>
        <ecNumber evidence="2">2.7.13.3</ecNumber>
    </recommendedName>
</protein>
<gene>
    <name evidence="14" type="ordered locus">Caur_0851</name>
</gene>
<dbReference type="Pfam" id="PF00072">
    <property type="entry name" value="Response_reg"/>
    <property type="match status" value="1"/>
</dbReference>
<dbReference type="SMART" id="SM00260">
    <property type="entry name" value="CheW"/>
    <property type="match status" value="1"/>
</dbReference>
<feature type="modified residue" description="Phosphohistidine" evidence="7">
    <location>
        <position position="54"/>
    </location>
</feature>
<dbReference type="SUPFAM" id="SSF47226">
    <property type="entry name" value="Histidine-containing phosphotransfer domain, HPT domain"/>
    <property type="match status" value="1"/>
</dbReference>
<dbReference type="PANTHER" id="PTHR43395">
    <property type="entry name" value="SENSOR HISTIDINE KINASE CHEA"/>
    <property type="match status" value="1"/>
</dbReference>
<dbReference type="InterPro" id="IPR003594">
    <property type="entry name" value="HATPase_dom"/>
</dbReference>
<dbReference type="SUPFAM" id="SSF50341">
    <property type="entry name" value="CheW-like"/>
    <property type="match status" value="1"/>
</dbReference>
<dbReference type="HOGENOM" id="CLU_000650_2_1_0"/>
<evidence type="ECO:0000256" key="1">
    <source>
        <dbReference type="ARBA" id="ARBA00000085"/>
    </source>
</evidence>
<dbReference type="Pfam" id="PF02518">
    <property type="entry name" value="HATPase_c"/>
    <property type="match status" value="1"/>
</dbReference>
<dbReference type="SMART" id="SM00073">
    <property type="entry name" value="HPT"/>
    <property type="match status" value="1"/>
</dbReference>
<reference evidence="15" key="1">
    <citation type="journal article" date="2011" name="BMC Genomics">
        <title>Complete genome sequence of the filamentous anoxygenic phototrophic bacterium Chloroflexus aurantiacus.</title>
        <authorList>
            <person name="Tang K.H."/>
            <person name="Barry K."/>
            <person name="Chertkov O."/>
            <person name="Dalin E."/>
            <person name="Han C.S."/>
            <person name="Hauser L.J."/>
            <person name="Honchak B.M."/>
            <person name="Karbach L.E."/>
            <person name="Land M.L."/>
            <person name="Lapidus A."/>
            <person name="Larimer F.W."/>
            <person name="Mikhailova N."/>
            <person name="Pitluck S."/>
            <person name="Pierson B.K."/>
            <person name="Blankenship R.E."/>
        </authorList>
    </citation>
    <scope>NUCLEOTIDE SEQUENCE [LARGE SCALE GENOMIC DNA]</scope>
    <source>
        <strain evidence="15">ATCC 29366 / DSM 635 / J-10-fl</strain>
    </source>
</reference>
<dbReference type="FunFam" id="3.30.565.10:FF:000016">
    <property type="entry name" value="Chemotaxis protein CheA, putative"/>
    <property type="match status" value="1"/>
</dbReference>
<dbReference type="InterPro" id="IPR008207">
    <property type="entry name" value="Sig_transdc_His_kin_Hpt_dom"/>
</dbReference>
<dbReference type="PROSITE" id="PS50894">
    <property type="entry name" value="HPT"/>
    <property type="match status" value="1"/>
</dbReference>
<dbReference type="Gene3D" id="3.30.565.10">
    <property type="entry name" value="Histidine kinase-like ATPase, C-terminal domain"/>
    <property type="match status" value="1"/>
</dbReference>
<dbReference type="SMART" id="SM00387">
    <property type="entry name" value="HATPase_c"/>
    <property type="match status" value="1"/>
</dbReference>
<evidence type="ECO:0000256" key="8">
    <source>
        <dbReference type="PROSITE-ProRule" id="PRU00169"/>
    </source>
</evidence>
<dbReference type="CDD" id="cd00088">
    <property type="entry name" value="HPT"/>
    <property type="match status" value="1"/>
</dbReference>
<dbReference type="EnsemblBacteria" id="ABY34084">
    <property type="protein sequence ID" value="ABY34084"/>
    <property type="gene ID" value="Caur_0851"/>
</dbReference>
<dbReference type="SMART" id="SM00448">
    <property type="entry name" value="REC"/>
    <property type="match status" value="1"/>
</dbReference>
<keyword evidence="6" id="KW-0902">Two-component regulatory system</keyword>
<feature type="domain" description="Histidine kinase" evidence="10">
    <location>
        <begin position="331"/>
        <end position="475"/>
    </location>
</feature>
<evidence type="ECO:0000259" key="12">
    <source>
        <dbReference type="PROSITE" id="PS50851"/>
    </source>
</evidence>
<evidence type="ECO:0000313" key="15">
    <source>
        <dbReference type="Proteomes" id="UP000002008"/>
    </source>
</evidence>
<dbReference type="GO" id="GO:0005737">
    <property type="term" value="C:cytoplasm"/>
    <property type="evidence" value="ECO:0007669"/>
    <property type="project" value="InterPro"/>
</dbReference>
<dbReference type="InParanoid" id="A9WGY9"/>
<dbReference type="InterPro" id="IPR036061">
    <property type="entry name" value="CheW-like_dom_sf"/>
</dbReference>
<dbReference type="SMART" id="SM01231">
    <property type="entry name" value="H-kinase_dim"/>
    <property type="match status" value="1"/>
</dbReference>
<dbReference type="InterPro" id="IPR004105">
    <property type="entry name" value="CheA-like_dim"/>
</dbReference>